<evidence type="ECO:0000313" key="1">
    <source>
        <dbReference type="EMBL" id="CEI63410.1"/>
    </source>
</evidence>
<dbReference type="Proteomes" id="UP000245910">
    <property type="component" value="Chromosome II"/>
</dbReference>
<keyword evidence="2" id="KW-1185">Reference proteome</keyword>
<organism evidence="1 2">
    <name type="scientific">Fusarium venenatum</name>
    <dbReference type="NCBI Taxonomy" id="56646"/>
    <lineage>
        <taxon>Eukaryota</taxon>
        <taxon>Fungi</taxon>
        <taxon>Dikarya</taxon>
        <taxon>Ascomycota</taxon>
        <taxon>Pezizomycotina</taxon>
        <taxon>Sordariomycetes</taxon>
        <taxon>Hypocreomycetidae</taxon>
        <taxon>Hypocreales</taxon>
        <taxon>Nectriaceae</taxon>
        <taxon>Fusarium</taxon>
    </lineage>
</organism>
<dbReference type="EMBL" id="LN649230">
    <property type="protein sequence ID" value="CEI63410.1"/>
    <property type="molecule type" value="Genomic_DNA"/>
</dbReference>
<proteinExistence type="predicted"/>
<dbReference type="OrthoDB" id="5429716at2759"/>
<dbReference type="AlphaFoldDB" id="A0A2L2TR76"/>
<protein>
    <submittedName>
        <fullName evidence="1">Uncharacterized protein</fullName>
    </submittedName>
</protein>
<accession>A0A2L2TR76</accession>
<name>A0A2L2TR76_9HYPO</name>
<sequence length="328" mass="35471">MVTSTEYFGFEFYNLGPLTTTFTAPSSCTTVNTKQVHFVNKSAPYLYHVGQANCDHWTQGSCRPSGVEIDSVVSDIRLTTTDPGLFLYYHSPGIACPDGWDTVGIIAKSDSTLSVSGFMTNTIKDYDKYSTYYPTSQSDQPRFMDFTELWNGILKPSDTVAFCGPTSGYEIDPAGRCISTIGSYSKYDYKTWCYVGMAYGGNLEDDLVVVSTVPGITHKPGLLSWVHQGVSYSSIFTRSEDMTGSWATNAARDFAVVTTVEVLPIVFQKSDLDAAAATATMTEESVVEKTSVGTDAAESTGFAISKPGLIPVFTVLISILASGGIFSL</sequence>
<evidence type="ECO:0000313" key="2">
    <source>
        <dbReference type="Proteomes" id="UP000245910"/>
    </source>
</evidence>
<reference evidence="2" key="1">
    <citation type="submission" date="2014-10" db="EMBL/GenBank/DDBJ databases">
        <authorList>
            <person name="King R."/>
        </authorList>
    </citation>
    <scope>NUCLEOTIDE SEQUENCE [LARGE SCALE GENOMIC DNA]</scope>
    <source>
        <strain evidence="2">A3/5</strain>
    </source>
</reference>